<dbReference type="AlphaFoldDB" id="A0A3B0U006"/>
<dbReference type="EMBL" id="UOEM01000122">
    <property type="protein sequence ID" value="VAW19027.1"/>
    <property type="molecule type" value="Genomic_DNA"/>
</dbReference>
<feature type="domain" description="Flotillin C-terminal" evidence="1">
    <location>
        <begin position="2"/>
        <end position="65"/>
    </location>
</feature>
<dbReference type="Pfam" id="PF15975">
    <property type="entry name" value="Flot"/>
    <property type="match status" value="1"/>
</dbReference>
<name>A0A3B0U006_9ZZZZ</name>
<protein>
    <recommendedName>
        <fullName evidence="1">Flotillin C-terminal domain-containing protein</fullName>
    </recommendedName>
</protein>
<evidence type="ECO:0000313" key="2">
    <source>
        <dbReference type="EMBL" id="VAW19027.1"/>
    </source>
</evidence>
<sequence length="80" mass="8240">DHLPEIIRQSSEPLKNIDSIKVVQTGALGSPGGGRDGGSADMFEGALRYRAQAPIVDALLKDLGLGADGTVTPAPDGEKK</sequence>
<reference evidence="2" key="1">
    <citation type="submission" date="2018-06" db="EMBL/GenBank/DDBJ databases">
        <authorList>
            <person name="Zhirakovskaya E."/>
        </authorList>
    </citation>
    <scope>NUCLEOTIDE SEQUENCE</scope>
</reference>
<accession>A0A3B0U006</accession>
<gene>
    <name evidence="2" type="ORF">MNBD_ALPHA09-2263</name>
</gene>
<evidence type="ECO:0000259" key="1">
    <source>
        <dbReference type="Pfam" id="PF15975"/>
    </source>
</evidence>
<organism evidence="2">
    <name type="scientific">hydrothermal vent metagenome</name>
    <dbReference type="NCBI Taxonomy" id="652676"/>
    <lineage>
        <taxon>unclassified sequences</taxon>
        <taxon>metagenomes</taxon>
        <taxon>ecological metagenomes</taxon>
    </lineage>
</organism>
<feature type="non-terminal residue" evidence="2">
    <location>
        <position position="1"/>
    </location>
</feature>
<proteinExistence type="predicted"/>
<dbReference type="InterPro" id="IPR031905">
    <property type="entry name" value="Flotillin_C"/>
</dbReference>